<dbReference type="SUPFAM" id="SSF143120">
    <property type="entry name" value="YefM-like"/>
    <property type="match status" value="1"/>
</dbReference>
<dbReference type="AlphaFoldDB" id="A0A0F3MRW9"/>
<dbReference type="PATRIC" id="fig|1359196.3.peg.896"/>
<dbReference type="EMBL" id="LANQ01000001">
    <property type="protein sequence ID" value="KJV58538.1"/>
    <property type="molecule type" value="Genomic_DNA"/>
</dbReference>
<dbReference type="InterPro" id="IPR036165">
    <property type="entry name" value="YefM-like_sf"/>
</dbReference>
<dbReference type="InterPro" id="IPR006442">
    <property type="entry name" value="Antitoxin_Phd/YefM"/>
</dbReference>
<dbReference type="Proteomes" id="UP000033475">
    <property type="component" value="Unassembled WGS sequence"/>
</dbReference>
<sequence>MKSISSKEAQNHFGELMNQAVKSPVVINKYGKPTVVLISHEEYEKFNQLEDMYWAMQAKNASKSGFLSENESKDFLNKILKE</sequence>
<gene>
    <name evidence="3" type="ORF">RFEPED_0924</name>
</gene>
<evidence type="ECO:0000313" key="3">
    <source>
        <dbReference type="EMBL" id="KJV58538.1"/>
    </source>
</evidence>
<name>A0A0F3MRW9_RICFI</name>
<dbReference type="NCBIfam" id="TIGR01552">
    <property type="entry name" value="phd_fam"/>
    <property type="match status" value="1"/>
</dbReference>
<reference evidence="3 4" key="1">
    <citation type="submission" date="2015-01" db="EMBL/GenBank/DDBJ databases">
        <title>Genome Sequencing of Rickettsiales.</title>
        <authorList>
            <person name="Daugherty S.C."/>
            <person name="Su Q."/>
            <person name="Abolude K."/>
            <person name="Beier-Sexton M."/>
            <person name="Carlyon J.A."/>
            <person name="Carter R."/>
            <person name="Day N.P."/>
            <person name="Dumler S.J."/>
            <person name="Dyachenko V."/>
            <person name="Godinez A."/>
            <person name="Kurtti T.J."/>
            <person name="Lichay M."/>
            <person name="Mullins K.E."/>
            <person name="Ott S."/>
            <person name="Pappas-Brown V."/>
            <person name="Paris D.H."/>
            <person name="Patel P."/>
            <person name="Richards A.L."/>
            <person name="Sadzewicz L."/>
            <person name="Sears K."/>
            <person name="Seidman D."/>
            <person name="Sengamalay N."/>
            <person name="Stenos J."/>
            <person name="Tallon L.J."/>
            <person name="Vincent G."/>
            <person name="Fraser C.M."/>
            <person name="Munderloh U."/>
            <person name="Dunning-Hotopp J.C."/>
        </authorList>
    </citation>
    <scope>NUCLEOTIDE SEQUENCE [LARGE SCALE GENOMIC DNA]</scope>
    <source>
        <strain evidence="3 4">Pedreira</strain>
    </source>
</reference>
<dbReference type="Gene3D" id="3.40.1620.10">
    <property type="entry name" value="YefM-like domain"/>
    <property type="match status" value="1"/>
</dbReference>
<evidence type="ECO:0000256" key="1">
    <source>
        <dbReference type="ARBA" id="ARBA00009981"/>
    </source>
</evidence>
<dbReference type="Pfam" id="PF02604">
    <property type="entry name" value="PhdYeFM_antitox"/>
    <property type="match status" value="1"/>
</dbReference>
<evidence type="ECO:0000256" key="2">
    <source>
        <dbReference type="RuleBase" id="RU362080"/>
    </source>
</evidence>
<accession>A0A0F3MRW9</accession>
<comment type="caution">
    <text evidence="3">The sequence shown here is derived from an EMBL/GenBank/DDBJ whole genome shotgun (WGS) entry which is preliminary data.</text>
</comment>
<evidence type="ECO:0000313" key="4">
    <source>
        <dbReference type="Proteomes" id="UP000033475"/>
    </source>
</evidence>
<comment type="similarity">
    <text evidence="1 2">Belongs to the phD/YefM antitoxin family.</text>
</comment>
<comment type="function">
    <text evidence="2">Antitoxin component of a type II toxin-antitoxin (TA) system.</text>
</comment>
<proteinExistence type="inferred from homology"/>
<organism evidence="3 4">
    <name type="scientific">Rickettsia felis str. Pedreira</name>
    <dbReference type="NCBI Taxonomy" id="1359196"/>
    <lineage>
        <taxon>Bacteria</taxon>
        <taxon>Pseudomonadati</taxon>
        <taxon>Pseudomonadota</taxon>
        <taxon>Alphaproteobacteria</taxon>
        <taxon>Rickettsiales</taxon>
        <taxon>Rickettsiaceae</taxon>
        <taxon>Rickettsieae</taxon>
        <taxon>Rickettsia</taxon>
        <taxon>spotted fever group</taxon>
    </lineage>
</organism>
<protein>
    <recommendedName>
        <fullName evidence="2">Antitoxin</fullName>
    </recommendedName>
</protein>